<evidence type="ECO:0000259" key="1">
    <source>
        <dbReference type="Pfam" id="PF01814"/>
    </source>
</evidence>
<protein>
    <submittedName>
        <fullName evidence="2">Hemerythrin domain-containing protein</fullName>
    </submittedName>
</protein>
<dbReference type="AlphaFoldDB" id="A0A848L9Q5"/>
<dbReference type="Gene3D" id="1.20.120.520">
    <property type="entry name" value="nmb1532 protein domain like"/>
    <property type="match status" value="1"/>
</dbReference>
<dbReference type="PANTHER" id="PTHR35585">
    <property type="entry name" value="HHE DOMAIN PROTEIN (AFU_ORTHOLOGUE AFUA_4G00730)"/>
    <property type="match status" value="1"/>
</dbReference>
<reference evidence="2 3" key="1">
    <citation type="submission" date="2020-04" db="EMBL/GenBank/DDBJ databases">
        <title>Draft genome of Pyxidicoccus fallax type strain.</title>
        <authorList>
            <person name="Whitworth D.E."/>
        </authorList>
    </citation>
    <scope>NUCLEOTIDE SEQUENCE [LARGE SCALE GENOMIC DNA]</scope>
    <source>
        <strain evidence="2 3">DSM 14698</strain>
    </source>
</reference>
<accession>A0A848L9Q5</accession>
<name>A0A848L9Q5_9BACT</name>
<sequence length="155" mass="17715">MDVIDLLIQQHREADALFEAFRNTQDDASKKELCIQLAEALTLHATIEERWIYPVARRVIGEDKIQHSEEEHGEMKRLIADMLRSRNDMNAVGGIVNELERVVKSHVTDEEQNVLPQFGQKVTEQEIGMSCKDIVRTASDVRKEEMSKLQGEASI</sequence>
<dbReference type="Pfam" id="PF01814">
    <property type="entry name" value="Hemerythrin"/>
    <property type="match status" value="1"/>
</dbReference>
<dbReference type="InterPro" id="IPR012312">
    <property type="entry name" value="Hemerythrin-like"/>
</dbReference>
<dbReference type="PANTHER" id="PTHR35585:SF1">
    <property type="entry name" value="HHE DOMAIN PROTEIN (AFU_ORTHOLOGUE AFUA_4G00730)"/>
    <property type="match status" value="1"/>
</dbReference>
<organism evidence="2 3">
    <name type="scientific">Pyxidicoccus fallax</name>
    <dbReference type="NCBI Taxonomy" id="394095"/>
    <lineage>
        <taxon>Bacteria</taxon>
        <taxon>Pseudomonadati</taxon>
        <taxon>Myxococcota</taxon>
        <taxon>Myxococcia</taxon>
        <taxon>Myxococcales</taxon>
        <taxon>Cystobacterineae</taxon>
        <taxon>Myxococcaceae</taxon>
        <taxon>Pyxidicoccus</taxon>
    </lineage>
</organism>
<evidence type="ECO:0000313" key="2">
    <source>
        <dbReference type="EMBL" id="NMO15284.1"/>
    </source>
</evidence>
<feature type="domain" description="Hemerythrin-like" evidence="1">
    <location>
        <begin position="3"/>
        <end position="117"/>
    </location>
</feature>
<gene>
    <name evidence="2" type="ORF">HG543_10520</name>
</gene>
<dbReference type="Proteomes" id="UP000518300">
    <property type="component" value="Unassembled WGS sequence"/>
</dbReference>
<evidence type="ECO:0000313" key="3">
    <source>
        <dbReference type="Proteomes" id="UP000518300"/>
    </source>
</evidence>
<keyword evidence="3" id="KW-1185">Reference proteome</keyword>
<dbReference type="RefSeq" id="WP_169344580.1">
    <property type="nucleotide sequence ID" value="NZ_JABBJJ010000036.1"/>
</dbReference>
<comment type="caution">
    <text evidence="2">The sequence shown here is derived from an EMBL/GenBank/DDBJ whole genome shotgun (WGS) entry which is preliminary data.</text>
</comment>
<dbReference type="EMBL" id="JABBJJ010000036">
    <property type="protein sequence ID" value="NMO15284.1"/>
    <property type="molecule type" value="Genomic_DNA"/>
</dbReference>
<proteinExistence type="predicted"/>